<feature type="coiled-coil region" evidence="1">
    <location>
        <begin position="166"/>
        <end position="239"/>
    </location>
</feature>
<dbReference type="InterPro" id="IPR016047">
    <property type="entry name" value="M23ase_b-sheet_dom"/>
</dbReference>
<comment type="caution">
    <text evidence="4">The sequence shown here is derived from an EMBL/GenBank/DDBJ whole genome shotgun (WGS) entry which is preliminary data.</text>
</comment>
<dbReference type="SUPFAM" id="SSF51261">
    <property type="entry name" value="Duplicated hybrid motif"/>
    <property type="match status" value="1"/>
</dbReference>
<dbReference type="PANTHER" id="PTHR21666">
    <property type="entry name" value="PEPTIDASE-RELATED"/>
    <property type="match status" value="1"/>
</dbReference>
<protein>
    <submittedName>
        <fullName evidence="4">Peptidoglycan DD-metalloendopeptidase family protein</fullName>
    </submittedName>
</protein>
<sequence>MKCFIALGFICCIGLVTPALGQEESESGAQRLLESIGQKIEAVANRLIATGSERDKASRELQAIETELADTHQRLDTLQSERKALDDKADQLRQQREQLQQERHQQTEALSEQLIALHRLGPTLQIKLLLNQEDPAQLDRMQAYLNRLGQARQRRMAAIAELDASLASSATQLQSHQTRLDELTSQLEEQRKQLADRTAQRQQLVSRLDARHQTEEQRLAALEADQKEARKTLQRIREEMVRLSKPSPSTRFSQTQGTLPWPVKGSLQHGFHQDTGVHREGIMIQASAGTPVTAVHQGRVVFADWMRGFGNLLIIDHGDHMMTLYAHLQRFSISPGQSVQRGDEIGRVGDTGGQSRAGLYFEVRRRGEPTNPEQWIARR</sequence>
<organism evidence="4 5">
    <name type="scientific">Vreelandella azerica</name>
    <dbReference type="NCBI Taxonomy" id="2732867"/>
    <lineage>
        <taxon>Bacteria</taxon>
        <taxon>Pseudomonadati</taxon>
        <taxon>Pseudomonadota</taxon>
        <taxon>Gammaproteobacteria</taxon>
        <taxon>Oceanospirillales</taxon>
        <taxon>Halomonadaceae</taxon>
        <taxon>Vreelandella</taxon>
    </lineage>
</organism>
<dbReference type="FunFam" id="2.70.70.10:FF:000003">
    <property type="entry name" value="Murein hydrolase activator EnvC"/>
    <property type="match status" value="1"/>
</dbReference>
<dbReference type="RefSeq" id="WP_171703186.1">
    <property type="nucleotide sequence ID" value="NZ_JABFHI010000008.1"/>
</dbReference>
<dbReference type="EMBL" id="JABFHI010000008">
    <property type="protein sequence ID" value="NOG32723.1"/>
    <property type="molecule type" value="Genomic_DNA"/>
</dbReference>
<evidence type="ECO:0000313" key="4">
    <source>
        <dbReference type="EMBL" id="NOG32723.1"/>
    </source>
</evidence>
<keyword evidence="5" id="KW-1185">Reference proteome</keyword>
<name>A0A7Y3TYU8_9GAMM</name>
<dbReference type="Gene3D" id="6.10.250.3150">
    <property type="match status" value="1"/>
</dbReference>
<dbReference type="GO" id="GO:0004222">
    <property type="term" value="F:metalloendopeptidase activity"/>
    <property type="evidence" value="ECO:0007669"/>
    <property type="project" value="TreeGrafter"/>
</dbReference>
<dbReference type="InterPro" id="IPR050570">
    <property type="entry name" value="Cell_wall_metabolism_enzyme"/>
</dbReference>
<keyword evidence="2" id="KW-0732">Signal</keyword>
<proteinExistence type="predicted"/>
<feature type="coiled-coil region" evidence="1">
    <location>
        <begin position="54"/>
        <end position="112"/>
    </location>
</feature>
<dbReference type="CDD" id="cd12797">
    <property type="entry name" value="M23_peptidase"/>
    <property type="match status" value="1"/>
</dbReference>
<dbReference type="InterPro" id="IPR011055">
    <property type="entry name" value="Dup_hybrid_motif"/>
</dbReference>
<evidence type="ECO:0000259" key="3">
    <source>
        <dbReference type="Pfam" id="PF01551"/>
    </source>
</evidence>
<accession>A0A7Y3TYU8</accession>
<feature type="chain" id="PRO_5031180369" evidence="2">
    <location>
        <begin position="22"/>
        <end position="379"/>
    </location>
</feature>
<keyword evidence="1" id="KW-0175">Coiled coil</keyword>
<reference evidence="4 5" key="1">
    <citation type="submission" date="2020-05" db="EMBL/GenBank/DDBJ databases">
        <authorList>
            <person name="Ruan W."/>
            <person name="Jeon C.O."/>
            <person name="Chun B.H."/>
        </authorList>
    </citation>
    <scope>NUCLEOTIDE SEQUENCE [LARGE SCALE GENOMIC DNA]</scope>
    <source>
        <strain evidence="4 5">TBZ9</strain>
    </source>
</reference>
<evidence type="ECO:0000313" key="5">
    <source>
        <dbReference type="Proteomes" id="UP000588806"/>
    </source>
</evidence>
<dbReference type="PANTHER" id="PTHR21666:SF270">
    <property type="entry name" value="MUREIN HYDROLASE ACTIVATOR ENVC"/>
    <property type="match status" value="1"/>
</dbReference>
<dbReference type="Pfam" id="PF01551">
    <property type="entry name" value="Peptidase_M23"/>
    <property type="match status" value="1"/>
</dbReference>
<gene>
    <name evidence="4" type="ORF">HLB35_14935</name>
</gene>
<dbReference type="Proteomes" id="UP000588806">
    <property type="component" value="Unassembled WGS sequence"/>
</dbReference>
<reference evidence="4 5" key="2">
    <citation type="submission" date="2020-06" db="EMBL/GenBank/DDBJ databases">
        <title>Halomonas songnenensis sp. nov., a moderately halophilic bacterium isolated from saline and alkaline soils.</title>
        <authorList>
            <person name="Jiang J."/>
            <person name="Pan Y."/>
        </authorList>
    </citation>
    <scope>NUCLEOTIDE SEQUENCE [LARGE SCALE GENOMIC DNA]</scope>
    <source>
        <strain evidence="4 5">TBZ9</strain>
    </source>
</reference>
<evidence type="ECO:0000256" key="1">
    <source>
        <dbReference type="SAM" id="Coils"/>
    </source>
</evidence>
<feature type="signal peptide" evidence="2">
    <location>
        <begin position="1"/>
        <end position="21"/>
    </location>
</feature>
<feature type="domain" description="M23ase beta-sheet core" evidence="3">
    <location>
        <begin position="280"/>
        <end position="372"/>
    </location>
</feature>
<dbReference type="Gene3D" id="2.70.70.10">
    <property type="entry name" value="Glucose Permease (Domain IIA)"/>
    <property type="match status" value="1"/>
</dbReference>
<dbReference type="AlphaFoldDB" id="A0A7Y3TYU8"/>
<evidence type="ECO:0000256" key="2">
    <source>
        <dbReference type="SAM" id="SignalP"/>
    </source>
</evidence>